<feature type="domain" description="DNA methylase adenine-specific" evidence="6">
    <location>
        <begin position="327"/>
        <end position="521"/>
    </location>
</feature>
<dbReference type="InterPro" id="IPR050953">
    <property type="entry name" value="N4_N6_ade-DNA_methylase"/>
</dbReference>
<dbReference type="Pfam" id="PF18135">
    <property type="entry name" value="Type_ISP_C"/>
    <property type="match status" value="1"/>
</dbReference>
<evidence type="ECO:0000256" key="3">
    <source>
        <dbReference type="ARBA" id="ARBA00022679"/>
    </source>
</evidence>
<evidence type="ECO:0000256" key="4">
    <source>
        <dbReference type="ARBA" id="ARBA00047942"/>
    </source>
</evidence>
<keyword evidence="2 8" id="KW-0489">Methyltransferase</keyword>
<dbReference type="GO" id="GO:0032259">
    <property type="term" value="P:methylation"/>
    <property type="evidence" value="ECO:0007669"/>
    <property type="project" value="UniProtKB-KW"/>
</dbReference>
<name>A0A511NB96_DEIC1</name>
<evidence type="ECO:0000313" key="9">
    <source>
        <dbReference type="Proteomes" id="UP000321306"/>
    </source>
</evidence>
<comment type="caution">
    <text evidence="8">The sequence shown here is derived from an EMBL/GenBank/DDBJ whole genome shotgun (WGS) entry which is preliminary data.</text>
</comment>
<keyword evidence="9" id="KW-1185">Reference proteome</keyword>
<feature type="domain" description="Type ISP restriction-modification enzyme LLaBIII C-terminal specificity" evidence="7">
    <location>
        <begin position="714"/>
        <end position="1051"/>
    </location>
</feature>
<dbReference type="GO" id="GO:0008170">
    <property type="term" value="F:N-methyltransferase activity"/>
    <property type="evidence" value="ECO:0007669"/>
    <property type="project" value="InterPro"/>
</dbReference>
<sequence length="1105" mass="125674">MGSTFFDVLINFARQVSTNFASKVKAQPEDQLKRPVQDLIEQCGVFQKQDILSKTEAQVEALGGRPDLAVAVKSLLTGYIELKAPEVSIDPKKFDKRNKEQFEKFKSLPNLIYTNGHEWALYRSGERIKQVKFSENTAMKGEQAFTSSQADALEDLFRDFLFWKPITPTSPKALAKFLAPLCRLVREDVNGALKVEDSPISAVYKDWKKTLFPDADEAKFADAYAQTLTYALLLAKISGFDVSRPEIAAKELDKKHGLLGSALQLLGDSEVRENVGLSLEVLIRCINALDIEKLQNRFKHQWAYSHDPNHAVDANAFQKKEDPWLYFYEDFLAEYDPKLRANYGVYYTPTPVILAQIRLTDRLLKDKFKKDMGFASKDVVVLDPAAGTGAFPLAIMQHALAQIEDEYGKGERATYASQLANNIHGFEYLVGPYAVGHLRLTQKILEEEGKLPKDGLHFYLADTLENPNSLPLENVGFMYRKLTEEHRRVNKIKKDTRVLVCVGNPPYDRQERSEDDIAKGTDLHGGWVRFGEQRNKNNDTEGILKDFVELAKASKKGKHVRNLYNDYVYFWRWALWKVFEQTQEQGIVSFITAASYMRGPGFSGMREHMRRTLDELWIIDLEGDGIGARKTENVFAIRTPVAIAIGVRYGKPNPNEPALVRYTRLTGTREEKLTRLAGIYTFEDLDWKSCFTDWQAPFVPEGEGDYFSYPELTSIFPWQHAGIKLHRTFPIAPDPQTLQLRLQSFIASPEKSKIFKETRDRKVALKYPDFKGKKQKPLQDLKDLTEVPIVRYGYRTFDRLWIMADTRFGDLFRAALWNTQSQQQVFLTSSLSEILGTGPAASVTALAPDIHHFSGRGAKDIVPLWRNTAATEPNITQGVLKTLEEEFKHPVTPEDLFAYVYGILATPEYVEQFSEELTIPGPRIPITKDFELFRKVVSIGRTLIGWHTYGERFGGTKAKGKARVQKAISSEPDGYPEKFSYDASTQTLTVGEGEIHPVSSEIFNFSVSGLEVVKSWLSYRMKERSGKKSSPLDEITSEVWTQEMTLELLELLWLLEKTIEQYPNMNQLLKQIIATDNFDATEFPEPTDAEKAPPSEDRDSNTPLF</sequence>
<dbReference type="PANTHER" id="PTHR33841">
    <property type="entry name" value="DNA METHYLTRANSFERASE YEEA-RELATED"/>
    <property type="match status" value="1"/>
</dbReference>
<dbReference type="GO" id="GO:0009007">
    <property type="term" value="F:site-specific DNA-methyltransferase (adenine-specific) activity"/>
    <property type="evidence" value="ECO:0007669"/>
    <property type="project" value="UniProtKB-EC"/>
</dbReference>
<evidence type="ECO:0000313" key="8">
    <source>
        <dbReference type="EMBL" id="GEM49661.1"/>
    </source>
</evidence>
<evidence type="ECO:0000259" key="6">
    <source>
        <dbReference type="Pfam" id="PF02384"/>
    </source>
</evidence>
<accession>A0A511NB96</accession>
<evidence type="ECO:0000256" key="5">
    <source>
        <dbReference type="SAM" id="MobiDB-lite"/>
    </source>
</evidence>
<dbReference type="AlphaFoldDB" id="A0A511NB96"/>
<dbReference type="PRINTS" id="PR00507">
    <property type="entry name" value="N12N6MTFRASE"/>
</dbReference>
<dbReference type="EMBL" id="BJXB01000039">
    <property type="protein sequence ID" value="GEM49661.1"/>
    <property type="molecule type" value="Genomic_DNA"/>
</dbReference>
<dbReference type="Pfam" id="PF02384">
    <property type="entry name" value="N6_Mtase"/>
    <property type="match status" value="1"/>
</dbReference>
<dbReference type="InterPro" id="IPR029063">
    <property type="entry name" value="SAM-dependent_MTases_sf"/>
</dbReference>
<feature type="compositionally biased region" description="Basic and acidic residues" evidence="5">
    <location>
        <begin position="1088"/>
        <end position="1105"/>
    </location>
</feature>
<dbReference type="Proteomes" id="UP000321306">
    <property type="component" value="Unassembled WGS sequence"/>
</dbReference>
<keyword evidence="3 8" id="KW-0808">Transferase</keyword>
<protein>
    <recommendedName>
        <fullName evidence="1">site-specific DNA-methyltransferase (adenine-specific)</fullName>
        <ecNumber evidence="1">2.1.1.72</ecNumber>
    </recommendedName>
</protein>
<evidence type="ECO:0000256" key="1">
    <source>
        <dbReference type="ARBA" id="ARBA00011900"/>
    </source>
</evidence>
<evidence type="ECO:0000259" key="7">
    <source>
        <dbReference type="Pfam" id="PF18135"/>
    </source>
</evidence>
<comment type="catalytic activity">
    <reaction evidence="4">
        <text>a 2'-deoxyadenosine in DNA + S-adenosyl-L-methionine = an N(6)-methyl-2'-deoxyadenosine in DNA + S-adenosyl-L-homocysteine + H(+)</text>
        <dbReference type="Rhea" id="RHEA:15197"/>
        <dbReference type="Rhea" id="RHEA-COMP:12418"/>
        <dbReference type="Rhea" id="RHEA-COMP:12419"/>
        <dbReference type="ChEBI" id="CHEBI:15378"/>
        <dbReference type="ChEBI" id="CHEBI:57856"/>
        <dbReference type="ChEBI" id="CHEBI:59789"/>
        <dbReference type="ChEBI" id="CHEBI:90615"/>
        <dbReference type="ChEBI" id="CHEBI:90616"/>
        <dbReference type="EC" id="2.1.1.72"/>
    </reaction>
</comment>
<organism evidence="8 9">
    <name type="scientific">Deinococcus cellulosilyticus (strain DSM 18568 / NBRC 106333 / KACC 11606 / 5516J-15)</name>
    <dbReference type="NCBI Taxonomy" id="1223518"/>
    <lineage>
        <taxon>Bacteria</taxon>
        <taxon>Thermotogati</taxon>
        <taxon>Deinococcota</taxon>
        <taxon>Deinococci</taxon>
        <taxon>Deinococcales</taxon>
        <taxon>Deinococcaceae</taxon>
        <taxon>Deinococcus</taxon>
    </lineage>
</organism>
<dbReference type="EC" id="2.1.1.72" evidence="1"/>
<proteinExistence type="predicted"/>
<dbReference type="PANTHER" id="PTHR33841:SF1">
    <property type="entry name" value="DNA METHYLTRANSFERASE A"/>
    <property type="match status" value="1"/>
</dbReference>
<dbReference type="Gene3D" id="3.40.50.150">
    <property type="entry name" value="Vaccinia Virus protein VP39"/>
    <property type="match status" value="1"/>
</dbReference>
<feature type="region of interest" description="Disordered" evidence="5">
    <location>
        <begin position="1081"/>
        <end position="1105"/>
    </location>
</feature>
<reference evidence="8 9" key="1">
    <citation type="submission" date="2019-07" db="EMBL/GenBank/DDBJ databases">
        <title>Whole genome shotgun sequence of Deinococcus cellulosilyticus NBRC 106333.</title>
        <authorList>
            <person name="Hosoyama A."/>
            <person name="Uohara A."/>
            <person name="Ohji S."/>
            <person name="Ichikawa N."/>
        </authorList>
    </citation>
    <scope>NUCLEOTIDE SEQUENCE [LARGE SCALE GENOMIC DNA]</scope>
    <source>
        <strain evidence="8 9">NBRC 106333</strain>
    </source>
</reference>
<dbReference type="SUPFAM" id="SSF53335">
    <property type="entry name" value="S-adenosyl-L-methionine-dependent methyltransferases"/>
    <property type="match status" value="1"/>
</dbReference>
<gene>
    <name evidence="8" type="ORF">DC3_52960</name>
</gene>
<dbReference type="InterPro" id="IPR041635">
    <property type="entry name" value="Type_ISP_LLaBIII_C"/>
</dbReference>
<dbReference type="GO" id="GO:0003677">
    <property type="term" value="F:DNA binding"/>
    <property type="evidence" value="ECO:0007669"/>
    <property type="project" value="InterPro"/>
</dbReference>
<dbReference type="RefSeq" id="WP_146890614.1">
    <property type="nucleotide sequence ID" value="NZ_BJXB01000039.1"/>
</dbReference>
<dbReference type="OrthoDB" id="9776021at2"/>
<evidence type="ECO:0000256" key="2">
    <source>
        <dbReference type="ARBA" id="ARBA00022603"/>
    </source>
</evidence>
<dbReference type="InterPro" id="IPR003356">
    <property type="entry name" value="DNA_methylase_A-5"/>
</dbReference>